<dbReference type="Proteomes" id="UP000032142">
    <property type="component" value="Unassembled WGS sequence"/>
</dbReference>
<proteinExistence type="predicted"/>
<evidence type="ECO:0000313" key="2">
    <source>
        <dbReference type="Proteomes" id="UP000032142"/>
    </source>
</evidence>
<keyword evidence="2" id="KW-1185">Reference proteome</keyword>
<reference evidence="2" key="1">
    <citation type="submission" date="2014-09" db="EMBL/GenBank/DDBJ databases">
        <authorList>
            <person name="Mudge J."/>
            <person name="Ramaraj T."/>
            <person name="Lindquist I.E."/>
            <person name="Bharti A.K."/>
            <person name="Sundararajan A."/>
            <person name="Cameron C.T."/>
            <person name="Woodward J.E."/>
            <person name="May G.D."/>
            <person name="Brubaker C."/>
            <person name="Broadhvest J."/>
            <person name="Wilkins T.A."/>
        </authorList>
    </citation>
    <scope>NUCLEOTIDE SEQUENCE</scope>
    <source>
        <strain evidence="2">cv. AKA8401</strain>
    </source>
</reference>
<accession>A0A0B0P5X3</accession>
<dbReference type="EMBL" id="KN413368">
    <property type="protein sequence ID" value="KHG19544.1"/>
    <property type="molecule type" value="Genomic_DNA"/>
</dbReference>
<gene>
    <name evidence="1" type="ORF">F383_24822</name>
</gene>
<name>A0A0B0P5X3_GOSAR</name>
<organism evidence="1 2">
    <name type="scientific">Gossypium arboreum</name>
    <name type="common">Tree cotton</name>
    <name type="synonym">Gossypium nanking</name>
    <dbReference type="NCBI Taxonomy" id="29729"/>
    <lineage>
        <taxon>Eukaryota</taxon>
        <taxon>Viridiplantae</taxon>
        <taxon>Streptophyta</taxon>
        <taxon>Embryophyta</taxon>
        <taxon>Tracheophyta</taxon>
        <taxon>Spermatophyta</taxon>
        <taxon>Magnoliopsida</taxon>
        <taxon>eudicotyledons</taxon>
        <taxon>Gunneridae</taxon>
        <taxon>Pentapetalae</taxon>
        <taxon>rosids</taxon>
        <taxon>malvids</taxon>
        <taxon>Malvales</taxon>
        <taxon>Malvaceae</taxon>
        <taxon>Malvoideae</taxon>
        <taxon>Gossypium</taxon>
    </lineage>
</organism>
<sequence>MMYETHVLVSEYWYRIFYRWLVRDFVVFDSIPSVQKEVQREVQWFIQLARVGDRQRFYHTIKLSFGV</sequence>
<protein>
    <submittedName>
        <fullName evidence="1">Uncharacterized protein</fullName>
    </submittedName>
</protein>
<dbReference type="AlphaFoldDB" id="A0A0B0P5X3"/>
<evidence type="ECO:0000313" key="1">
    <source>
        <dbReference type="EMBL" id="KHG19544.1"/>
    </source>
</evidence>